<evidence type="ECO:0000256" key="6">
    <source>
        <dbReference type="SAM" id="MobiDB-lite"/>
    </source>
</evidence>
<organism evidence="8">
    <name type="scientific">Eutreptiella gymnastica</name>
    <dbReference type="NCBI Taxonomy" id="73025"/>
    <lineage>
        <taxon>Eukaryota</taxon>
        <taxon>Discoba</taxon>
        <taxon>Euglenozoa</taxon>
        <taxon>Euglenida</taxon>
        <taxon>Spirocuta</taxon>
        <taxon>Euglenophyceae</taxon>
        <taxon>Eutreptiales</taxon>
        <taxon>Eutreptiaceae</taxon>
        <taxon>Eutreptiella</taxon>
    </lineage>
</organism>
<dbReference type="Gene3D" id="3.60.21.10">
    <property type="match status" value="1"/>
</dbReference>
<dbReference type="SMART" id="SM00156">
    <property type="entry name" value="PP2Ac"/>
    <property type="match status" value="1"/>
</dbReference>
<protein>
    <recommendedName>
        <fullName evidence="4">Serine/threonine-protein phosphatase</fullName>
        <ecNumber evidence="4">3.1.3.16</ecNumber>
    </recommendedName>
</protein>
<gene>
    <name evidence="8" type="ORF">EGYM00163_LOCUS42423</name>
</gene>
<accession>A0A7S4GB37</accession>
<feature type="region of interest" description="Disordered" evidence="6">
    <location>
        <begin position="824"/>
        <end position="889"/>
    </location>
</feature>
<dbReference type="GO" id="GO:0004722">
    <property type="term" value="F:protein serine/threonine phosphatase activity"/>
    <property type="evidence" value="ECO:0007669"/>
    <property type="project" value="UniProtKB-EC"/>
</dbReference>
<dbReference type="EC" id="3.1.3.16" evidence="4"/>
<keyword evidence="5" id="KW-0175">Coiled coil</keyword>
<evidence type="ECO:0000313" key="8">
    <source>
        <dbReference type="EMBL" id="CAE0831141.1"/>
    </source>
</evidence>
<evidence type="ECO:0000256" key="2">
    <source>
        <dbReference type="ARBA" id="ARBA00022723"/>
    </source>
</evidence>
<evidence type="ECO:0000256" key="3">
    <source>
        <dbReference type="ARBA" id="ARBA00023211"/>
    </source>
</evidence>
<dbReference type="AlphaFoldDB" id="A0A7S4GB37"/>
<dbReference type="Pfam" id="PF00149">
    <property type="entry name" value="Metallophos"/>
    <property type="match status" value="1"/>
</dbReference>
<dbReference type="InterPro" id="IPR006186">
    <property type="entry name" value="Ser/Thr-sp_prot-phosphatase"/>
</dbReference>
<sequence>MALCRRPVNEDFGWGDAVVDGIIPDQGTMDTDSLTHNHFDGTTQAPPDDRIKEVHGKRPHEHTTPGATSNRMKGTNDDDQWPHGQPPQVSPWTALVETLSRQERFAKWEQEMLASEPDDAYCGPRLTFPLTPDQVDSLGLHFANDPAVPLHDIYQCRILVEARALMASLPRVQRIHSQSKQHRKLIVVGDVHGQFSDLITIFTENGFPNTTGAQYLFNGDFVDRGPMGVEVIILLLAYKLLYPDSVHLNRGNHEAVSVNMRYGFGQEVLTKSASPHMLDLFGQVWDQLPLCAIVDEKAFVVHGGLFRMHGVAIADLEAAPRTECSLLCSPATDPAMVLLVDALWNDPQDALGISQGDRGEGTRMFGPDVTEDFLKRNGLELVIRSHQMPAGNRGYDIRHEGRLVTVFSASNYCGLQGNWGGLVVFHEPGQYTFKEFMAPRLEEVMERLQPRVLAKGLPRTPSRVFDIMEDDEEQAVEAQSHAVLCETLKELITKKHSELHVYYSCCPEASPGVITVMDWGLGLESVLQLDLNFEAHLEHLTKLTPEGHVDWQHFLTTYRSPADTEGLADGRPNDALKAAGVKEDATVAQDNGGVPEGTNGWPVLDMRNPFHVDGADGEDSGLHYLHYGPDDQPPPAPPAVLQAAEVVHATPSDWHSAVPEDLWRARLELAAKVAKLEADAAAQRESKMWLMQRITSLSEARERSLTEAQRTRDEQKQTAALLAQAQQGVVAAGRENDALRARIAELENGVTRLGNGTRDVDAQLLQQHRIYETAIDRNQEIEEEMWKLNEVHASSMLEMERLKTELMAAERAKAAECTQCMRYSSSCSKPWPAERDQQLDERDQQHGDGITRRAAPSGSTERDAVQQQQQQAMAERERNAVQSAAASDG</sequence>
<proteinExistence type="inferred from homology"/>
<evidence type="ECO:0000256" key="5">
    <source>
        <dbReference type="SAM" id="Coils"/>
    </source>
</evidence>
<dbReference type="InterPro" id="IPR029052">
    <property type="entry name" value="Metallo-depent_PP-like"/>
</dbReference>
<evidence type="ECO:0000256" key="1">
    <source>
        <dbReference type="ARBA" id="ARBA00001936"/>
    </source>
</evidence>
<dbReference type="EMBL" id="HBJA01123180">
    <property type="protein sequence ID" value="CAE0831141.1"/>
    <property type="molecule type" value="Transcribed_RNA"/>
</dbReference>
<keyword evidence="3" id="KW-0464">Manganese</keyword>
<dbReference type="InterPro" id="IPR004843">
    <property type="entry name" value="Calcineurin-like_PHP"/>
</dbReference>
<feature type="coiled-coil region" evidence="5">
    <location>
        <begin position="729"/>
        <end position="819"/>
    </location>
</feature>
<dbReference type="SUPFAM" id="SSF56300">
    <property type="entry name" value="Metallo-dependent phosphatases"/>
    <property type="match status" value="1"/>
</dbReference>
<dbReference type="PANTHER" id="PTHR45668:SF5">
    <property type="entry name" value="SERINE_THREONINE-PROTEIN PHOSPHATASE 5"/>
    <property type="match status" value="1"/>
</dbReference>
<comment type="catalytic activity">
    <reaction evidence="4">
        <text>O-phospho-L-threonyl-[protein] + H2O = L-threonyl-[protein] + phosphate</text>
        <dbReference type="Rhea" id="RHEA:47004"/>
        <dbReference type="Rhea" id="RHEA-COMP:11060"/>
        <dbReference type="Rhea" id="RHEA-COMP:11605"/>
        <dbReference type="ChEBI" id="CHEBI:15377"/>
        <dbReference type="ChEBI" id="CHEBI:30013"/>
        <dbReference type="ChEBI" id="CHEBI:43474"/>
        <dbReference type="ChEBI" id="CHEBI:61977"/>
        <dbReference type="EC" id="3.1.3.16"/>
    </reaction>
</comment>
<comment type="cofactor">
    <cofactor evidence="1">
        <name>Mn(2+)</name>
        <dbReference type="ChEBI" id="CHEBI:29035"/>
    </cofactor>
</comment>
<comment type="similarity">
    <text evidence="4">Belongs to the PPP phosphatase family.</text>
</comment>
<keyword evidence="4" id="KW-0378">Hydrolase</keyword>
<keyword evidence="2" id="KW-0479">Metal-binding</keyword>
<dbReference type="InterPro" id="IPR051134">
    <property type="entry name" value="PPP_phosphatase"/>
</dbReference>
<feature type="region of interest" description="Disordered" evidence="6">
    <location>
        <begin position="26"/>
        <end position="87"/>
    </location>
</feature>
<dbReference type="GO" id="GO:0046872">
    <property type="term" value="F:metal ion binding"/>
    <property type="evidence" value="ECO:0007669"/>
    <property type="project" value="UniProtKB-KW"/>
</dbReference>
<feature type="compositionally biased region" description="Basic and acidic residues" evidence="6">
    <location>
        <begin position="47"/>
        <end position="56"/>
    </location>
</feature>
<reference evidence="8" key="1">
    <citation type="submission" date="2021-01" db="EMBL/GenBank/DDBJ databases">
        <authorList>
            <person name="Corre E."/>
            <person name="Pelletier E."/>
            <person name="Niang G."/>
            <person name="Scheremetjew M."/>
            <person name="Finn R."/>
            <person name="Kale V."/>
            <person name="Holt S."/>
            <person name="Cochrane G."/>
            <person name="Meng A."/>
            <person name="Brown T."/>
            <person name="Cohen L."/>
        </authorList>
    </citation>
    <scope>NUCLEOTIDE SEQUENCE</scope>
    <source>
        <strain evidence="8">CCMP1594</strain>
    </source>
</reference>
<dbReference type="PANTHER" id="PTHR45668">
    <property type="entry name" value="SERINE/THREONINE-PROTEIN PHOSPHATASE 5-RELATED"/>
    <property type="match status" value="1"/>
</dbReference>
<feature type="domain" description="Serine/threonine specific protein phosphatases" evidence="7">
    <location>
        <begin position="249"/>
        <end position="254"/>
    </location>
</feature>
<feature type="compositionally biased region" description="Basic and acidic residues" evidence="6">
    <location>
        <begin position="832"/>
        <end position="851"/>
    </location>
</feature>
<feature type="compositionally biased region" description="Polar residues" evidence="6">
    <location>
        <begin position="880"/>
        <end position="889"/>
    </location>
</feature>
<dbReference type="PRINTS" id="PR00114">
    <property type="entry name" value="STPHPHTASE"/>
</dbReference>
<evidence type="ECO:0000256" key="4">
    <source>
        <dbReference type="RuleBase" id="RU004273"/>
    </source>
</evidence>
<evidence type="ECO:0000259" key="7">
    <source>
        <dbReference type="PROSITE" id="PS00125"/>
    </source>
</evidence>
<name>A0A7S4GB37_9EUGL</name>
<dbReference type="PROSITE" id="PS00125">
    <property type="entry name" value="SER_THR_PHOSPHATASE"/>
    <property type="match status" value="1"/>
</dbReference>